<protein>
    <submittedName>
        <fullName evidence="2">Uncharacterized protein</fullName>
    </submittedName>
</protein>
<evidence type="ECO:0000256" key="1">
    <source>
        <dbReference type="SAM" id="Phobius"/>
    </source>
</evidence>
<sequence length="254" mass="30474">MNYPDDFNDILDGNLELDEVLKSLLASIAYEQKALGKLILAESEKIKYAVELGKKGHATPEEVKSINDSVNRLLRTIAKKEMLIEFQLEDIMDYIPKPCPRPCPPKPCPPKPCPPRPCSPRRHKHCKRDKEYDRCDSYEHEEYDEYEKCDSHEHEEYDEYQKCDSYEHEEYDEYQKCDSYEHEEYDKYQKCDSYEHEEYDKYQKCDSYEHEEYDKYQKCNSFKGIKKNCNNGYSSIEAIIILLLLFYGFNNRWY</sequence>
<keyword evidence="1" id="KW-0472">Membrane</keyword>
<evidence type="ECO:0000313" key="3">
    <source>
        <dbReference type="Proteomes" id="UP000036756"/>
    </source>
</evidence>
<proteinExistence type="predicted"/>
<organism evidence="2 3">
    <name type="scientific">Clostridium cylindrosporum DSM 605</name>
    <dbReference type="NCBI Taxonomy" id="1121307"/>
    <lineage>
        <taxon>Bacteria</taxon>
        <taxon>Bacillati</taxon>
        <taxon>Bacillota</taxon>
        <taxon>Clostridia</taxon>
        <taxon>Eubacteriales</taxon>
        <taxon>Clostridiaceae</taxon>
        <taxon>Clostridium</taxon>
    </lineage>
</organism>
<comment type="caution">
    <text evidence="2">The sequence shown here is derived from an EMBL/GenBank/DDBJ whole genome shotgun (WGS) entry which is preliminary data.</text>
</comment>
<feature type="transmembrane region" description="Helical" evidence="1">
    <location>
        <begin position="232"/>
        <end position="249"/>
    </location>
</feature>
<keyword evidence="1" id="KW-0812">Transmembrane</keyword>
<keyword evidence="1" id="KW-1133">Transmembrane helix</keyword>
<evidence type="ECO:0000313" key="2">
    <source>
        <dbReference type="EMBL" id="KMT22262.1"/>
    </source>
</evidence>
<name>A0A0J8D8Q5_CLOCY</name>
<dbReference type="InterPro" id="IPR058705">
    <property type="entry name" value="A_ENA"/>
</dbReference>
<reference evidence="2 3" key="1">
    <citation type="submission" date="2015-06" db="EMBL/GenBank/DDBJ databases">
        <title>Draft genome sequence of the purine-degrading Clostridium cylindrosporum HC-1 (DSM 605).</title>
        <authorList>
            <person name="Poehlein A."/>
            <person name="Schiel-Bengelsdorf B."/>
            <person name="Bengelsdorf F."/>
            <person name="Daniel R."/>
            <person name="Duerre P."/>
        </authorList>
    </citation>
    <scope>NUCLEOTIDE SEQUENCE [LARGE SCALE GENOMIC DNA]</scope>
    <source>
        <strain evidence="2 3">DSM 605</strain>
    </source>
</reference>
<dbReference type="EMBL" id="LFVU01000024">
    <property type="protein sequence ID" value="KMT22262.1"/>
    <property type="molecule type" value="Genomic_DNA"/>
</dbReference>
<dbReference type="PATRIC" id="fig|1121307.3.peg.1891"/>
<keyword evidence="3" id="KW-1185">Reference proteome</keyword>
<dbReference type="Pfam" id="PF26595">
    <property type="entry name" value="A_ENA"/>
    <property type="match status" value="1"/>
</dbReference>
<dbReference type="AlphaFoldDB" id="A0A0J8D8Q5"/>
<dbReference type="Proteomes" id="UP000036756">
    <property type="component" value="Unassembled WGS sequence"/>
</dbReference>
<gene>
    <name evidence="2" type="ORF">CLCY_4c02350</name>
</gene>
<dbReference type="RefSeq" id="WP_048570344.1">
    <property type="nucleotide sequence ID" value="NZ_LFVU01000024.1"/>
</dbReference>
<dbReference type="OrthoDB" id="2082444at2"/>
<accession>A0A0J8D8Q5</accession>